<comment type="subcellular location">
    <subcellularLocation>
        <location evidence="1 6">Nucleus</location>
    </subcellularLocation>
</comment>
<name>A0A8K1CBK6_PYTOL</name>
<evidence type="ECO:0000256" key="1">
    <source>
        <dbReference type="ARBA" id="ARBA00004123"/>
    </source>
</evidence>
<comment type="subunit">
    <text evidence="6">Component of the Mediator complex.</text>
</comment>
<dbReference type="InterPro" id="IPR019145">
    <property type="entry name" value="Mediator_Med10"/>
</dbReference>
<proteinExistence type="inferred from homology"/>
<dbReference type="OrthoDB" id="275177at2759"/>
<feature type="compositionally biased region" description="Polar residues" evidence="7">
    <location>
        <begin position="91"/>
        <end position="110"/>
    </location>
</feature>
<keyword evidence="4 6" id="KW-0804">Transcription</keyword>
<evidence type="ECO:0000256" key="7">
    <source>
        <dbReference type="SAM" id="MobiDB-lite"/>
    </source>
</evidence>
<comment type="function">
    <text evidence="6">Component of the Mediator complex, a coactivator involved in the regulated transcription of nearly all RNA polymerase II-dependent genes. Mediator functions as a bridge to convey information from gene-specific regulatory proteins to the basal RNA polymerase II transcription machinery. Mediator is recruited to promoters by direct interactions with regulatory proteins and serves as a scaffold for the assembly of a functional preinitiation complex with RNA polymerase II and the general transcription factors.</text>
</comment>
<evidence type="ECO:0000256" key="3">
    <source>
        <dbReference type="ARBA" id="ARBA00023015"/>
    </source>
</evidence>
<keyword evidence="3 6" id="KW-0805">Transcription regulation</keyword>
<comment type="similarity">
    <text evidence="2 6">Belongs to the Mediator complex subunit 10 family.</text>
</comment>
<evidence type="ECO:0000313" key="9">
    <source>
        <dbReference type="Proteomes" id="UP000794436"/>
    </source>
</evidence>
<evidence type="ECO:0000256" key="2">
    <source>
        <dbReference type="ARBA" id="ARBA00005389"/>
    </source>
</evidence>
<sequence>MEDEDKVMEEEEEEEEKEHFFADIVTSDRDHDDQEEGDADLDAEGERDVDMTEGEPRAASTGPESSATPAATEQERRAQIGASPYLAPFTPLSSPNRPKTPSSVSASQRSGSKKPQLVPMKNGPAALGGSGSASKVLKDDVVEHLPNELVDSLMSAVQTLDKLILGVEDFNAEQLGFLTEKANAYVDLLKKIDAAGADYNALIPLQVLEMLDGDSNTNPELFTKAQLERCQDESPKEAGKTTIANFLSEQSDRLGGQERYQPTMGVRILELERNKTNIELWDVSGDQVYEACWLAVMKDANGVMLVYNPESHVHESEAMLWYEWFMQNPSLDPAQCLVFEHSGGSSGGNNGKRATKLRLPPALRSVATTFDSPNVFKAEFDKFVYGVHEFVARQPRSRK</sequence>
<dbReference type="InterPro" id="IPR027417">
    <property type="entry name" value="P-loop_NTPase"/>
</dbReference>
<dbReference type="GO" id="GO:0003712">
    <property type="term" value="F:transcription coregulator activity"/>
    <property type="evidence" value="ECO:0007669"/>
    <property type="project" value="InterPro"/>
</dbReference>
<feature type="compositionally biased region" description="Acidic residues" evidence="7">
    <location>
        <begin position="1"/>
        <end position="16"/>
    </location>
</feature>
<reference evidence="8" key="1">
    <citation type="submission" date="2019-03" db="EMBL/GenBank/DDBJ databases">
        <title>Long read genome sequence of the mycoparasitic Pythium oligandrum ATCC 38472 isolated from sugarbeet rhizosphere.</title>
        <authorList>
            <person name="Gaulin E."/>
        </authorList>
    </citation>
    <scope>NUCLEOTIDE SEQUENCE</scope>
    <source>
        <strain evidence="8">ATCC 38472_TT</strain>
    </source>
</reference>
<feature type="compositionally biased region" description="Basic and acidic residues" evidence="7">
    <location>
        <begin position="17"/>
        <end position="32"/>
    </location>
</feature>
<feature type="compositionally biased region" description="Acidic residues" evidence="7">
    <location>
        <begin position="33"/>
        <end position="43"/>
    </location>
</feature>
<keyword evidence="5 6" id="KW-0539">Nucleus</keyword>
<keyword evidence="6" id="KW-0010">Activator</keyword>
<gene>
    <name evidence="6" type="primary">MED10</name>
    <name evidence="8" type="ORF">Poli38472_005020</name>
</gene>
<accession>A0A8K1CBK6</accession>
<evidence type="ECO:0000256" key="4">
    <source>
        <dbReference type="ARBA" id="ARBA00023163"/>
    </source>
</evidence>
<dbReference type="Gene3D" id="3.40.50.300">
    <property type="entry name" value="P-loop containing nucleotide triphosphate hydrolases"/>
    <property type="match status" value="1"/>
</dbReference>
<comment type="caution">
    <text evidence="8">The sequence shown here is derived from an EMBL/GenBank/DDBJ whole genome shotgun (WGS) entry which is preliminary data.</text>
</comment>
<keyword evidence="9" id="KW-1185">Reference proteome</keyword>
<evidence type="ECO:0000256" key="5">
    <source>
        <dbReference type="ARBA" id="ARBA00023242"/>
    </source>
</evidence>
<dbReference type="SUPFAM" id="SSF52540">
    <property type="entry name" value="P-loop containing nucleoside triphosphate hydrolases"/>
    <property type="match status" value="1"/>
</dbReference>
<dbReference type="GO" id="GO:0016592">
    <property type="term" value="C:mediator complex"/>
    <property type="evidence" value="ECO:0007669"/>
    <property type="project" value="InterPro"/>
</dbReference>
<feature type="region of interest" description="Disordered" evidence="7">
    <location>
        <begin position="1"/>
        <end position="133"/>
    </location>
</feature>
<dbReference type="Pfam" id="PF09748">
    <property type="entry name" value="Med10"/>
    <property type="match status" value="1"/>
</dbReference>
<organism evidence="8 9">
    <name type="scientific">Pythium oligandrum</name>
    <name type="common">Mycoparasitic fungus</name>
    <dbReference type="NCBI Taxonomy" id="41045"/>
    <lineage>
        <taxon>Eukaryota</taxon>
        <taxon>Sar</taxon>
        <taxon>Stramenopiles</taxon>
        <taxon>Oomycota</taxon>
        <taxon>Peronosporomycetes</taxon>
        <taxon>Pythiales</taxon>
        <taxon>Pythiaceae</taxon>
        <taxon>Pythium</taxon>
    </lineage>
</organism>
<dbReference type="GO" id="GO:0006357">
    <property type="term" value="P:regulation of transcription by RNA polymerase II"/>
    <property type="evidence" value="ECO:0007669"/>
    <property type="project" value="InterPro"/>
</dbReference>
<protein>
    <recommendedName>
        <fullName evidence="6">Mediator of RNA polymerase II transcription subunit 10</fullName>
    </recommendedName>
    <alternativeName>
        <fullName evidence="6">Mediator complex subunit 10</fullName>
    </alternativeName>
</protein>
<feature type="compositionally biased region" description="Basic and acidic residues" evidence="7">
    <location>
        <begin position="44"/>
        <end position="56"/>
    </location>
</feature>
<evidence type="ECO:0000256" key="6">
    <source>
        <dbReference type="RuleBase" id="RU364146"/>
    </source>
</evidence>
<dbReference type="AlphaFoldDB" id="A0A8K1CBK6"/>
<dbReference type="EMBL" id="SPLM01000109">
    <property type="protein sequence ID" value="TMW59951.1"/>
    <property type="molecule type" value="Genomic_DNA"/>
</dbReference>
<evidence type="ECO:0000313" key="8">
    <source>
        <dbReference type="EMBL" id="TMW59951.1"/>
    </source>
</evidence>
<feature type="compositionally biased region" description="Polar residues" evidence="7">
    <location>
        <begin position="62"/>
        <end position="71"/>
    </location>
</feature>
<dbReference type="Proteomes" id="UP000794436">
    <property type="component" value="Unassembled WGS sequence"/>
</dbReference>